<evidence type="ECO:0000256" key="4">
    <source>
        <dbReference type="ARBA" id="ARBA00022989"/>
    </source>
</evidence>
<dbReference type="Ensembl" id="ENSSTUT00000082693.1">
    <property type="protein sequence ID" value="ENSSTUP00000077648.1"/>
    <property type="gene ID" value="ENSSTUG00000034247.1"/>
</dbReference>
<dbReference type="PANTHER" id="PTHR23121">
    <property type="entry name" value="SODIUM-DEPENDENT GLUCOSE TRANSPORTER 1"/>
    <property type="match status" value="1"/>
</dbReference>
<gene>
    <name evidence="8" type="primary">MFSD4B</name>
    <name evidence="8" type="synonym">LOC115174897</name>
</gene>
<keyword evidence="4 7" id="KW-1133">Transmembrane helix</keyword>
<dbReference type="Gene3D" id="1.20.1250.20">
    <property type="entry name" value="MFS general substrate transporter like domains"/>
    <property type="match status" value="2"/>
</dbReference>
<evidence type="ECO:0000313" key="9">
    <source>
        <dbReference type="Proteomes" id="UP000472277"/>
    </source>
</evidence>
<evidence type="ECO:0000256" key="2">
    <source>
        <dbReference type="ARBA" id="ARBA00008335"/>
    </source>
</evidence>
<comment type="subcellular location">
    <subcellularLocation>
        <location evidence="1">Membrane</location>
        <topology evidence="1">Multi-pass membrane protein</topology>
    </subcellularLocation>
</comment>
<reference evidence="8" key="2">
    <citation type="submission" date="2025-09" db="UniProtKB">
        <authorList>
            <consortium name="Ensembl"/>
        </authorList>
    </citation>
    <scope>IDENTIFICATION</scope>
</reference>
<dbReference type="InterPro" id="IPR036259">
    <property type="entry name" value="MFS_trans_sf"/>
</dbReference>
<feature type="transmembrane region" description="Helical" evidence="7">
    <location>
        <begin position="82"/>
        <end position="103"/>
    </location>
</feature>
<dbReference type="FunCoup" id="A0A674C2U5">
    <property type="interactions" value="34"/>
</dbReference>
<keyword evidence="5 7" id="KW-0472">Membrane</keyword>
<feature type="transmembrane region" description="Helical" evidence="7">
    <location>
        <begin position="398"/>
        <end position="415"/>
    </location>
</feature>
<evidence type="ECO:0000256" key="7">
    <source>
        <dbReference type="SAM" id="Phobius"/>
    </source>
</evidence>
<feature type="region of interest" description="Disordered" evidence="6">
    <location>
        <begin position="511"/>
        <end position="558"/>
    </location>
</feature>
<dbReference type="GeneTree" id="ENSGT00530000063320"/>
<feature type="transmembrane region" description="Helical" evidence="7">
    <location>
        <begin position="209"/>
        <end position="231"/>
    </location>
</feature>
<feature type="transmembrane region" description="Helical" evidence="7">
    <location>
        <begin position="456"/>
        <end position="480"/>
    </location>
</feature>
<accession>A0A674C2U5</accession>
<evidence type="ECO:0000256" key="6">
    <source>
        <dbReference type="SAM" id="MobiDB-lite"/>
    </source>
</evidence>
<dbReference type="SUPFAM" id="SSF103473">
    <property type="entry name" value="MFS general substrate transporter"/>
    <property type="match status" value="1"/>
</dbReference>
<evidence type="ECO:0000313" key="8">
    <source>
        <dbReference type="Ensembl" id="ENSSTUP00000077648.1"/>
    </source>
</evidence>
<sequence>MSVSAARDPVVKTKHVRFARMEEEDNNDEQEEHTLFDKRKDTRRGVKSVMKGRQESSNSGFDGEVEIIGEVSSASGSGGCSGWIITLALCASFLGLGMSISVLGPTFQDLAINVNQDISNISYIFVGRSMGYIGGSVLSGILFDCMNSLLLLGLSMLVTAFGMFAIPFCKTALLLTALMSSIGVSMGFLDTGGNVLILQTWGDQAGSHLQALHFSFAAGAFVSPIIAKLLFGTDLDRDVAMNGSMAAPPATSTSPAVTDNVPQTPPSFIPGRYVLSSSTLKSMWAYIVISGFILLISLLFFILYARHRPAQGRAQTPSGKHLVSKHHNALIAMLFVFFFWYVGAEVAYGSFIFTYAKDYIHMDEAQAAGLNSLFWGTFAAGRGLAIFFVSCMHPGTMILLSLVGCTLSSLFLTLFSSNRVALWICTGVYGASMSTTFPSGISWVEQYTTVTGRSAAVFVVGAALGEMVLPALMGFLLGRIHGHPLLMYLTLATATITSILFPFMFWLASSPSGPSRTPRIRGRKEPDDSEYRQGLLDSGANDEEEEQQEDDEADQWNDADFEVIEMDDTSLINSPNKALSHSKALSLSPNKALSLSPNKALSLSPNKALSSPNKGLPPPDVTGTSGDISATSVPSTAQSLEPTVGTSFSDSPPLLEDSPGRKMLLSLDREKRD</sequence>
<feature type="compositionally biased region" description="Polar residues" evidence="6">
    <location>
        <begin position="594"/>
        <end position="613"/>
    </location>
</feature>
<feature type="transmembrane region" description="Helical" evidence="7">
    <location>
        <begin position="172"/>
        <end position="197"/>
    </location>
</feature>
<organism evidence="8 9">
    <name type="scientific">Salmo trutta</name>
    <name type="common">Brown trout</name>
    <dbReference type="NCBI Taxonomy" id="8032"/>
    <lineage>
        <taxon>Eukaryota</taxon>
        <taxon>Metazoa</taxon>
        <taxon>Chordata</taxon>
        <taxon>Craniata</taxon>
        <taxon>Vertebrata</taxon>
        <taxon>Euteleostomi</taxon>
        <taxon>Actinopterygii</taxon>
        <taxon>Neopterygii</taxon>
        <taxon>Teleostei</taxon>
        <taxon>Protacanthopterygii</taxon>
        <taxon>Salmoniformes</taxon>
        <taxon>Salmonidae</taxon>
        <taxon>Salmoninae</taxon>
        <taxon>Salmo</taxon>
    </lineage>
</organism>
<feature type="compositionally biased region" description="Acidic residues" evidence="6">
    <location>
        <begin position="22"/>
        <end position="31"/>
    </location>
</feature>
<dbReference type="FunFam" id="1.20.1250.20:FF:000508">
    <property type="entry name" value="Sodium-dependent glucose transporter 1"/>
    <property type="match status" value="1"/>
</dbReference>
<feature type="transmembrane region" description="Helical" evidence="7">
    <location>
        <begin position="149"/>
        <end position="166"/>
    </location>
</feature>
<evidence type="ECO:0000256" key="1">
    <source>
        <dbReference type="ARBA" id="ARBA00004141"/>
    </source>
</evidence>
<feature type="transmembrane region" description="Helical" evidence="7">
    <location>
        <begin position="123"/>
        <end position="142"/>
    </location>
</feature>
<dbReference type="AlphaFoldDB" id="A0A674C2U5"/>
<dbReference type="KEGG" id="stru:115174897"/>
<dbReference type="PANTHER" id="PTHR23121:SF9">
    <property type="entry name" value="SODIUM-DEPENDENT GLUCOSE TRANSPORTER 1"/>
    <property type="match status" value="1"/>
</dbReference>
<proteinExistence type="inferred from homology"/>
<reference evidence="8" key="1">
    <citation type="submission" date="2025-08" db="UniProtKB">
        <authorList>
            <consortium name="Ensembl"/>
        </authorList>
    </citation>
    <scope>IDENTIFICATION</scope>
</reference>
<evidence type="ECO:0000256" key="5">
    <source>
        <dbReference type="ARBA" id="ARBA00023136"/>
    </source>
</evidence>
<protein>
    <submittedName>
        <fullName evidence="8">Major facilitator superfamily domain containing 4B</fullName>
    </submittedName>
</protein>
<evidence type="ECO:0000256" key="3">
    <source>
        <dbReference type="ARBA" id="ARBA00022692"/>
    </source>
</evidence>
<feature type="compositionally biased region" description="Basic and acidic residues" evidence="6">
    <location>
        <begin position="32"/>
        <end position="44"/>
    </location>
</feature>
<feature type="compositionally biased region" description="Polar residues" evidence="6">
    <location>
        <begin position="622"/>
        <end position="650"/>
    </location>
</feature>
<name>A0A674C2U5_SALTR</name>
<feature type="region of interest" description="Disordered" evidence="6">
    <location>
        <begin position="594"/>
        <end position="673"/>
    </location>
</feature>
<feature type="transmembrane region" description="Helical" evidence="7">
    <location>
        <begin position="486"/>
        <end position="508"/>
    </location>
</feature>
<dbReference type="OMA" id="MYERVPF"/>
<feature type="transmembrane region" description="Helical" evidence="7">
    <location>
        <begin position="330"/>
        <end position="353"/>
    </location>
</feature>
<feature type="transmembrane region" description="Helical" evidence="7">
    <location>
        <begin position="283"/>
        <end position="305"/>
    </location>
</feature>
<feature type="transmembrane region" description="Helical" evidence="7">
    <location>
        <begin position="421"/>
        <end position="444"/>
    </location>
</feature>
<dbReference type="GO" id="GO:0016020">
    <property type="term" value="C:membrane"/>
    <property type="evidence" value="ECO:0007669"/>
    <property type="project" value="UniProtKB-SubCell"/>
</dbReference>
<feature type="region of interest" description="Disordered" evidence="6">
    <location>
        <begin position="21"/>
        <end position="61"/>
    </location>
</feature>
<dbReference type="OrthoDB" id="546893at2759"/>
<dbReference type="Proteomes" id="UP000472277">
    <property type="component" value="Chromosome 35"/>
</dbReference>
<feature type="compositionally biased region" description="Acidic residues" evidence="6">
    <location>
        <begin position="540"/>
        <end position="558"/>
    </location>
</feature>
<keyword evidence="9" id="KW-1185">Reference proteome</keyword>
<dbReference type="InParanoid" id="A0A674C2U5"/>
<feature type="transmembrane region" description="Helical" evidence="7">
    <location>
        <begin position="373"/>
        <end position="391"/>
    </location>
</feature>
<comment type="similarity">
    <text evidence="2">Belongs to the major facilitator superfamily.</text>
</comment>
<keyword evidence="3 7" id="KW-0812">Transmembrane</keyword>